<dbReference type="AlphaFoldDB" id="A0A314L6Z6"/>
<keyword evidence="3" id="KW-0378">Hydrolase</keyword>
<evidence type="ECO:0000313" key="4">
    <source>
        <dbReference type="Proteomes" id="UP000187609"/>
    </source>
</evidence>
<dbReference type="SMR" id="A0A314L6Z6"/>
<keyword evidence="3" id="KW-0645">Protease</keyword>
<dbReference type="SUPFAM" id="SSF54001">
    <property type="entry name" value="Cysteine proteinases"/>
    <property type="match status" value="1"/>
</dbReference>
<dbReference type="PANTHER" id="PTHR12411">
    <property type="entry name" value="CYSTEINE PROTEASE FAMILY C1-RELATED"/>
    <property type="match status" value="1"/>
</dbReference>
<reference evidence="3" key="1">
    <citation type="submission" date="2016-11" db="EMBL/GenBank/DDBJ databases">
        <title>The genome of Nicotiana attenuata.</title>
        <authorList>
            <person name="Xu S."/>
            <person name="Brockmoeller T."/>
            <person name="Gaquerel E."/>
            <person name="Navarro A."/>
            <person name="Kuhl H."/>
            <person name="Gase K."/>
            <person name="Ling Z."/>
            <person name="Zhou W."/>
            <person name="Kreitzer C."/>
            <person name="Stanke M."/>
            <person name="Tang H."/>
            <person name="Lyons E."/>
            <person name="Pandey P."/>
            <person name="Pandey S.P."/>
            <person name="Timmermann B."/>
            <person name="Baldwin I.T."/>
        </authorList>
    </citation>
    <scope>NUCLEOTIDE SEQUENCE [LARGE SCALE GENOMIC DNA]</scope>
    <source>
        <strain evidence="3">UT</strain>
    </source>
</reference>
<gene>
    <name evidence="3" type="primary">SAG39_2</name>
    <name evidence="3" type="ORF">A4A49_27501</name>
</gene>
<evidence type="ECO:0000313" key="3">
    <source>
        <dbReference type="EMBL" id="OIT36819.1"/>
    </source>
</evidence>
<dbReference type="SMART" id="SM00848">
    <property type="entry name" value="Inhibitor_I29"/>
    <property type="match status" value="1"/>
</dbReference>
<organism evidence="3 4">
    <name type="scientific">Nicotiana attenuata</name>
    <name type="common">Coyote tobacco</name>
    <dbReference type="NCBI Taxonomy" id="49451"/>
    <lineage>
        <taxon>Eukaryota</taxon>
        <taxon>Viridiplantae</taxon>
        <taxon>Streptophyta</taxon>
        <taxon>Embryophyta</taxon>
        <taxon>Tracheophyta</taxon>
        <taxon>Spermatophyta</taxon>
        <taxon>Magnoliopsida</taxon>
        <taxon>eudicotyledons</taxon>
        <taxon>Gunneridae</taxon>
        <taxon>Pentapetalae</taxon>
        <taxon>asterids</taxon>
        <taxon>lamiids</taxon>
        <taxon>Solanales</taxon>
        <taxon>Solanaceae</taxon>
        <taxon>Nicotianoideae</taxon>
        <taxon>Nicotianeae</taxon>
        <taxon>Nicotiana</taxon>
    </lineage>
</organism>
<feature type="compositionally biased region" description="Polar residues" evidence="1">
    <location>
        <begin position="115"/>
        <end position="128"/>
    </location>
</feature>
<feature type="region of interest" description="Disordered" evidence="1">
    <location>
        <begin position="115"/>
        <end position="136"/>
    </location>
</feature>
<feature type="non-terminal residue" evidence="3">
    <location>
        <position position="525"/>
    </location>
</feature>
<dbReference type="Gramene" id="OIT36819">
    <property type="protein sequence ID" value="OIT36819"/>
    <property type="gene ID" value="A4A49_27501"/>
</dbReference>
<feature type="domain" description="Cathepsin propeptide inhibitor" evidence="2">
    <location>
        <begin position="419"/>
        <end position="476"/>
    </location>
</feature>
<proteinExistence type="predicted"/>
<keyword evidence="4" id="KW-1185">Reference proteome</keyword>
<dbReference type="InterPro" id="IPR013128">
    <property type="entry name" value="Peptidase_C1A"/>
</dbReference>
<dbReference type="Proteomes" id="UP000187609">
    <property type="component" value="Unassembled WGS sequence"/>
</dbReference>
<dbReference type="Gene3D" id="3.90.70.10">
    <property type="entry name" value="Cysteine proteinases"/>
    <property type="match status" value="1"/>
</dbReference>
<evidence type="ECO:0000259" key="2">
    <source>
        <dbReference type="SMART" id="SM00848"/>
    </source>
</evidence>
<protein>
    <submittedName>
        <fullName evidence="3">Senescence-specific cysteine protease sag39</fullName>
    </submittedName>
</protein>
<comment type="caution">
    <text evidence="3">The sequence shown here is derived from an EMBL/GenBank/DDBJ whole genome shotgun (WGS) entry which is preliminary data.</text>
</comment>
<dbReference type="Pfam" id="PF08246">
    <property type="entry name" value="Inhibitor_I29"/>
    <property type="match status" value="1"/>
</dbReference>
<dbReference type="GO" id="GO:0008234">
    <property type="term" value="F:cysteine-type peptidase activity"/>
    <property type="evidence" value="ECO:0007669"/>
    <property type="project" value="InterPro"/>
</dbReference>
<name>A0A314L6Z6_NICAT</name>
<dbReference type="InterPro" id="IPR038765">
    <property type="entry name" value="Papain-like_cys_pep_sf"/>
</dbReference>
<accession>A0A314L6Z6</accession>
<dbReference type="STRING" id="49451.A0A314L6Z6"/>
<evidence type="ECO:0000256" key="1">
    <source>
        <dbReference type="SAM" id="MobiDB-lite"/>
    </source>
</evidence>
<dbReference type="InterPro" id="IPR013201">
    <property type="entry name" value="Prot_inhib_I29"/>
</dbReference>
<dbReference type="GO" id="GO:0006508">
    <property type="term" value="P:proteolysis"/>
    <property type="evidence" value="ECO:0007669"/>
    <property type="project" value="UniProtKB-KW"/>
</dbReference>
<dbReference type="EMBL" id="MJEQ01000387">
    <property type="protein sequence ID" value="OIT36819.1"/>
    <property type="molecule type" value="Genomic_DNA"/>
</dbReference>
<sequence>MVDVDLLFHYGGDWIRVPEVVYSRKLVHSWKQYDSDLLSFIDIVDEYTSKLRYVGVQQLIIYFLSGKYYEVDGDVGIKTLQSFISDQFNIINLFAVEDSEMGVNVPNIVDHTESSTVDNQAATDCSSNKNEDDSCHHSKLKRSKRMILKSLDDSFVDEYNKIEAYANELRISNPGSDVIINTSKDALAEVNHGDRIAALEGTVEVLRPIVDTVPELRTSLLQRLDDLDRRVLQVEVDVENISRDSEGDRQTAAIEAAEIFEKFEGLQQERTEDLAHRAQEAEKVTATQQTIDKLIDQLNVVNAALQGLLRGGGNQIGGTVNSASATKKLKIPEPKPYSGARNAKEVENFIFDVEQYFDAVRDLEEAKKVATAAMYLQGDAKLWWRVKYEAIKAALLVLGIWASQTASRDLNEASMVQKHEYWMTRFGRVYRDDAEKSKRFKIFNDNVDYIESVNKAGIRPYKLGINEFADLTNEEFRATHNGYKMSSHQKSSKTISFRYENVTAPATMDWRKKGAVTGVKDQGQC</sequence>